<name>A0A402A411_9CHLR</name>
<feature type="repeat" description="TPR" evidence="3">
    <location>
        <begin position="171"/>
        <end position="204"/>
    </location>
</feature>
<gene>
    <name evidence="5" type="ORF">KTT_36910</name>
</gene>
<evidence type="ECO:0000256" key="3">
    <source>
        <dbReference type="PROSITE-ProRule" id="PRU00339"/>
    </source>
</evidence>
<dbReference type="SUPFAM" id="SSF48439">
    <property type="entry name" value="Protein prenylyltransferase"/>
    <property type="match status" value="1"/>
</dbReference>
<proteinExistence type="predicted"/>
<dbReference type="PANTHER" id="PTHR44943:SF8">
    <property type="entry name" value="TPR REPEAT-CONTAINING PROTEIN MJ0263"/>
    <property type="match status" value="1"/>
</dbReference>
<keyword evidence="2 3" id="KW-0802">TPR repeat</keyword>
<feature type="compositionally biased region" description="Basic and acidic residues" evidence="4">
    <location>
        <begin position="1"/>
        <end position="10"/>
    </location>
</feature>
<dbReference type="Pfam" id="PF13432">
    <property type="entry name" value="TPR_16"/>
    <property type="match status" value="2"/>
</dbReference>
<dbReference type="InterPro" id="IPR051685">
    <property type="entry name" value="Ycf3/AcsC/BcsC/TPR_MFPF"/>
</dbReference>
<dbReference type="PROSITE" id="PS50005">
    <property type="entry name" value="TPR"/>
    <property type="match status" value="2"/>
</dbReference>
<evidence type="ECO:0000256" key="2">
    <source>
        <dbReference type="ARBA" id="ARBA00022803"/>
    </source>
</evidence>
<evidence type="ECO:0000256" key="1">
    <source>
        <dbReference type="ARBA" id="ARBA00022737"/>
    </source>
</evidence>
<feature type="region of interest" description="Disordered" evidence="4">
    <location>
        <begin position="1"/>
        <end position="31"/>
    </location>
</feature>
<evidence type="ECO:0000313" key="6">
    <source>
        <dbReference type="Proteomes" id="UP000287352"/>
    </source>
</evidence>
<dbReference type="Gene3D" id="1.25.40.10">
    <property type="entry name" value="Tetratricopeptide repeat domain"/>
    <property type="match status" value="3"/>
</dbReference>
<organism evidence="5 6">
    <name type="scientific">Tengunoibacter tsumagoiensis</name>
    <dbReference type="NCBI Taxonomy" id="2014871"/>
    <lineage>
        <taxon>Bacteria</taxon>
        <taxon>Bacillati</taxon>
        <taxon>Chloroflexota</taxon>
        <taxon>Ktedonobacteria</taxon>
        <taxon>Ktedonobacterales</taxon>
        <taxon>Dictyobacteraceae</taxon>
        <taxon>Tengunoibacter</taxon>
    </lineage>
</organism>
<dbReference type="Proteomes" id="UP000287352">
    <property type="component" value="Unassembled WGS sequence"/>
</dbReference>
<dbReference type="SMART" id="SM00028">
    <property type="entry name" value="TPR"/>
    <property type="match status" value="4"/>
</dbReference>
<evidence type="ECO:0000313" key="5">
    <source>
        <dbReference type="EMBL" id="GCE13832.1"/>
    </source>
</evidence>
<reference evidence="6" key="1">
    <citation type="submission" date="2018-12" db="EMBL/GenBank/DDBJ databases">
        <title>Tengunoibacter tsumagoiensis gen. nov., sp. nov., Dictyobacter kobayashii sp. nov., D. alpinus sp. nov., and D. joshuensis sp. nov. and description of Dictyobacteraceae fam. nov. within the order Ktedonobacterales isolated from Tengu-no-mugimeshi.</title>
        <authorList>
            <person name="Wang C.M."/>
            <person name="Zheng Y."/>
            <person name="Sakai Y."/>
            <person name="Toyoda A."/>
            <person name="Minakuchi Y."/>
            <person name="Abe K."/>
            <person name="Yokota A."/>
            <person name="Yabe S."/>
        </authorList>
    </citation>
    <scope>NUCLEOTIDE SEQUENCE [LARGE SCALE GENOMIC DNA]</scope>
    <source>
        <strain evidence="6">Uno3</strain>
    </source>
</reference>
<dbReference type="RefSeq" id="WP_161975588.1">
    <property type="nucleotide sequence ID" value="NZ_BIFR01000001.1"/>
</dbReference>
<sequence length="373" mass="42519">MNEKFVEEQRSAPFYAQERTTVDEQQSQEQKHTRLEQVRHQAHEHLAAQQWAAAQRLFQALLAEDAYDEDALLGLAAALDGGNQFEELFTIAQRVLEIDLNSALALAYKARALQKLERLSAATVANDQALLLDTNLGLAWINRSGLQLLQSKFPEALRSAERAIELAPKDARAWANYGVALRNFNRLAESLDAFDKSLSFDQRQLFSLQMKGDILCRIGRMREVLPIVQQGLEISPVDVPLLLLGVQAARSLELYETVKNLAQILLQLIPDHLGACENYVRSLRGLGEFAEANIALDRLLELDANNPRFWTLKADTLYRLERYREAVTIAERARRLDMEYQPARRIHEKALKLMYQRKEKKKSQAKQPSDETL</sequence>
<comment type="caution">
    <text evidence="5">The sequence shown here is derived from an EMBL/GenBank/DDBJ whole genome shotgun (WGS) entry which is preliminary data.</text>
</comment>
<dbReference type="EMBL" id="BIFR01000001">
    <property type="protein sequence ID" value="GCE13832.1"/>
    <property type="molecule type" value="Genomic_DNA"/>
</dbReference>
<dbReference type="InterPro" id="IPR011990">
    <property type="entry name" value="TPR-like_helical_dom_sf"/>
</dbReference>
<feature type="repeat" description="TPR" evidence="3">
    <location>
        <begin position="137"/>
        <end position="170"/>
    </location>
</feature>
<evidence type="ECO:0000256" key="4">
    <source>
        <dbReference type="SAM" id="MobiDB-lite"/>
    </source>
</evidence>
<dbReference type="InterPro" id="IPR019734">
    <property type="entry name" value="TPR_rpt"/>
</dbReference>
<protein>
    <submittedName>
        <fullName evidence="5">Uncharacterized protein</fullName>
    </submittedName>
</protein>
<keyword evidence="1" id="KW-0677">Repeat</keyword>
<keyword evidence="6" id="KW-1185">Reference proteome</keyword>
<dbReference type="AlphaFoldDB" id="A0A402A411"/>
<accession>A0A402A411</accession>
<dbReference type="PANTHER" id="PTHR44943">
    <property type="entry name" value="CELLULOSE SYNTHASE OPERON PROTEIN C"/>
    <property type="match status" value="1"/>
</dbReference>